<keyword evidence="9" id="KW-0479">Metal-binding</keyword>
<evidence type="ECO:0000256" key="6">
    <source>
        <dbReference type="ARBA" id="ARBA00022989"/>
    </source>
</evidence>
<dbReference type="PROSITE" id="PS50939">
    <property type="entry name" value="CYTOCHROME_B561"/>
    <property type="match status" value="1"/>
</dbReference>
<dbReference type="PANTHER" id="PTHR23130:SF60">
    <property type="entry name" value="CYTOCHROME B561 AND DOMON DOMAIN-CONTAINING PROTEIN"/>
    <property type="match status" value="1"/>
</dbReference>
<proteinExistence type="predicted"/>
<gene>
    <name evidence="14" type="ORF">J5N97_010485</name>
</gene>
<dbReference type="InterPro" id="IPR017214">
    <property type="entry name" value="UCP037471"/>
</dbReference>
<feature type="domain" description="Cytochrome b561" evidence="13">
    <location>
        <begin position="173"/>
        <end position="372"/>
    </location>
</feature>
<feature type="signal peptide" evidence="11">
    <location>
        <begin position="1"/>
        <end position="17"/>
    </location>
</feature>
<reference evidence="14" key="2">
    <citation type="journal article" date="2022" name="Hortic Res">
        <title>The genome of Dioscorea zingiberensis sheds light on the biosynthesis, origin and evolution of the medicinally important diosgenin saponins.</title>
        <authorList>
            <person name="Li Y."/>
            <person name="Tan C."/>
            <person name="Li Z."/>
            <person name="Guo J."/>
            <person name="Li S."/>
            <person name="Chen X."/>
            <person name="Wang C."/>
            <person name="Dai X."/>
            <person name="Yang H."/>
            <person name="Song W."/>
            <person name="Hou L."/>
            <person name="Xu J."/>
            <person name="Tong Z."/>
            <person name="Xu A."/>
            <person name="Yuan X."/>
            <person name="Wang W."/>
            <person name="Yang Q."/>
            <person name="Chen L."/>
            <person name="Sun Z."/>
            <person name="Wang K."/>
            <person name="Pan B."/>
            <person name="Chen J."/>
            <person name="Bao Y."/>
            <person name="Liu F."/>
            <person name="Qi X."/>
            <person name="Gang D.R."/>
            <person name="Wen J."/>
            <person name="Li J."/>
        </authorList>
    </citation>
    <scope>NUCLEOTIDE SEQUENCE</scope>
    <source>
        <strain evidence="14">Dzin_1.0</strain>
    </source>
</reference>
<dbReference type="InterPro" id="IPR006593">
    <property type="entry name" value="Cyt_b561/ferric_Rdtase_TM"/>
</dbReference>
<evidence type="ECO:0000313" key="15">
    <source>
        <dbReference type="Proteomes" id="UP001085076"/>
    </source>
</evidence>
<dbReference type="Pfam" id="PF04526">
    <property type="entry name" value="DUF568"/>
    <property type="match status" value="1"/>
</dbReference>
<evidence type="ECO:0000256" key="3">
    <source>
        <dbReference type="ARBA" id="ARBA00022692"/>
    </source>
</evidence>
<dbReference type="Proteomes" id="UP001085076">
    <property type="component" value="Miscellaneous, Linkage group lg02"/>
</dbReference>
<feature type="transmembrane region" description="Helical" evidence="10">
    <location>
        <begin position="279"/>
        <end position="300"/>
    </location>
</feature>
<protein>
    <recommendedName>
        <fullName evidence="8">Cytochrome b561 and DOMON domain-containing protein</fullName>
    </recommendedName>
</protein>
<feature type="transmembrane region" description="Helical" evidence="10">
    <location>
        <begin position="245"/>
        <end position="267"/>
    </location>
</feature>
<dbReference type="Pfam" id="PF03188">
    <property type="entry name" value="Cytochrom_B561"/>
    <property type="match status" value="1"/>
</dbReference>
<evidence type="ECO:0000256" key="9">
    <source>
        <dbReference type="PIRSR" id="PIRSR037471-1"/>
    </source>
</evidence>
<keyword evidence="2 8" id="KW-0813">Transport</keyword>
<dbReference type="AlphaFoldDB" id="A0A9D5HMH4"/>
<evidence type="ECO:0000313" key="14">
    <source>
        <dbReference type="EMBL" id="KAJ0982230.1"/>
    </source>
</evidence>
<dbReference type="PROSITE" id="PS50836">
    <property type="entry name" value="DOMON"/>
    <property type="match status" value="1"/>
</dbReference>
<dbReference type="CDD" id="cd09629">
    <property type="entry name" value="DOMON_CIL1_like"/>
    <property type="match status" value="1"/>
</dbReference>
<keyword evidence="6 10" id="KW-1133">Transmembrane helix</keyword>
<feature type="transmembrane region" description="Helical" evidence="10">
    <location>
        <begin position="352"/>
        <end position="372"/>
    </location>
</feature>
<keyword evidence="3 10" id="KW-0812">Transmembrane</keyword>
<feature type="binding site" description="axial binding residue" evidence="9">
    <location>
        <position position="247"/>
    </location>
    <ligand>
        <name>heme b</name>
        <dbReference type="ChEBI" id="CHEBI:60344"/>
        <label>1</label>
    </ligand>
    <ligandPart>
        <name>Fe</name>
        <dbReference type="ChEBI" id="CHEBI:18248"/>
    </ligandPart>
</feature>
<reference evidence="14" key="1">
    <citation type="submission" date="2021-03" db="EMBL/GenBank/DDBJ databases">
        <authorList>
            <person name="Li Z."/>
            <person name="Yang C."/>
        </authorList>
    </citation>
    <scope>NUCLEOTIDE SEQUENCE</scope>
    <source>
        <strain evidence="14">Dzin_1.0</strain>
        <tissue evidence="14">Leaf</tissue>
    </source>
</reference>
<keyword evidence="5 8" id="KW-0249">Electron transport</keyword>
<feature type="transmembrane region" description="Helical" evidence="10">
    <location>
        <begin position="312"/>
        <end position="332"/>
    </location>
</feature>
<keyword evidence="7 8" id="KW-0472">Membrane</keyword>
<keyword evidence="4 11" id="KW-0732">Signal</keyword>
<evidence type="ECO:0000259" key="12">
    <source>
        <dbReference type="PROSITE" id="PS50836"/>
    </source>
</evidence>
<feature type="binding site" description="axial binding residue" evidence="9">
    <location>
        <position position="280"/>
    </location>
    <ligand>
        <name>heme b</name>
        <dbReference type="ChEBI" id="CHEBI:60344"/>
        <label>1</label>
    </ligand>
    <ligandPart>
        <name>Fe</name>
        <dbReference type="ChEBI" id="CHEBI:18248"/>
    </ligandPart>
</feature>
<dbReference type="GO" id="GO:0046872">
    <property type="term" value="F:metal ion binding"/>
    <property type="evidence" value="ECO:0007669"/>
    <property type="project" value="UniProtKB-KW"/>
</dbReference>
<dbReference type="OrthoDB" id="19261at2759"/>
<feature type="transmembrane region" description="Helical" evidence="10">
    <location>
        <begin position="212"/>
        <end position="233"/>
    </location>
</feature>
<comment type="cofactor">
    <cofactor evidence="8">
        <name>heme b</name>
        <dbReference type="ChEBI" id="CHEBI:60344"/>
    </cofactor>
    <text evidence="8">Binds 2 heme b groups non-covalently.</text>
</comment>
<keyword evidence="9" id="KW-0408">Iron</keyword>
<dbReference type="InterPro" id="IPR045265">
    <property type="entry name" value="AIR12_DOMON"/>
</dbReference>
<dbReference type="PIRSF" id="PIRSF037471">
    <property type="entry name" value="UCP037471"/>
    <property type="match status" value="1"/>
</dbReference>
<organism evidence="14 15">
    <name type="scientific">Dioscorea zingiberensis</name>
    <dbReference type="NCBI Taxonomy" id="325984"/>
    <lineage>
        <taxon>Eukaryota</taxon>
        <taxon>Viridiplantae</taxon>
        <taxon>Streptophyta</taxon>
        <taxon>Embryophyta</taxon>
        <taxon>Tracheophyta</taxon>
        <taxon>Spermatophyta</taxon>
        <taxon>Magnoliopsida</taxon>
        <taxon>Liliopsida</taxon>
        <taxon>Dioscoreales</taxon>
        <taxon>Dioscoreaceae</taxon>
        <taxon>Dioscorea</taxon>
    </lineage>
</organism>
<dbReference type="Gene3D" id="1.20.120.1770">
    <property type="match status" value="1"/>
</dbReference>
<name>A0A9D5HMH4_9LILI</name>
<feature type="domain" description="DOMON" evidence="12">
    <location>
        <begin position="39"/>
        <end position="166"/>
    </location>
</feature>
<keyword evidence="15" id="KW-1185">Reference proteome</keyword>
<dbReference type="PANTHER" id="PTHR23130">
    <property type="entry name" value="CYTOCHROME B561 AND DOMON DOMAIN-CONTAINING PROTEIN"/>
    <property type="match status" value="1"/>
</dbReference>
<evidence type="ECO:0000259" key="13">
    <source>
        <dbReference type="PROSITE" id="PS50939"/>
    </source>
</evidence>
<evidence type="ECO:0000256" key="10">
    <source>
        <dbReference type="SAM" id="Phobius"/>
    </source>
</evidence>
<dbReference type="SMART" id="SM00665">
    <property type="entry name" value="B561"/>
    <property type="match status" value="1"/>
</dbReference>
<accession>A0A9D5HMH4</accession>
<dbReference type="GO" id="GO:0016020">
    <property type="term" value="C:membrane"/>
    <property type="evidence" value="ECO:0007669"/>
    <property type="project" value="UniProtKB-SubCell"/>
</dbReference>
<dbReference type="EMBL" id="JAGGNH010000002">
    <property type="protein sequence ID" value="KAJ0982230.1"/>
    <property type="molecule type" value="Genomic_DNA"/>
</dbReference>
<feature type="binding site" description="axial binding residue" evidence="9">
    <location>
        <position position="316"/>
    </location>
    <ligand>
        <name>heme b</name>
        <dbReference type="ChEBI" id="CHEBI:60344"/>
        <label>1</label>
    </ligand>
    <ligandPart>
        <name>Fe</name>
        <dbReference type="ChEBI" id="CHEBI:18248"/>
    </ligandPart>
</feature>
<evidence type="ECO:0000256" key="2">
    <source>
        <dbReference type="ARBA" id="ARBA00022448"/>
    </source>
</evidence>
<sequence>MLLLLLLFFTPPPLTAAAEHCSTLTTLKSYQKCMSLPSQDASLAWTYHPHNATLDLAFTGTFISPSGWVAWGLNPTSPQMTGTRALIAFSDPTSGGLVLLPYIIDPSVKLQRGPLVSRPLDTPLLSSSAVLRHDKPSIRSGAVVEIHATIKLVPNRTRINHIWNRGLYVQGYSPTIHPMSTADLASRATIDVVSTSATVAPSVPSWAKPMHGALNALSWGFLLPAGVVIARYIRQFESAGPTWFYAHAGVQATGYVLGIAGFAIGIAMGNASPGVTYTLHRGLGVAVVVAGGMQSLALLFRPSATHRFRKYWKSYHHFVGYGCVVLGVVNVFQGMEIMGLGRSYGKLGYCVALSTLLGVCVALEVNAWVVFCRKAKEEKLRREGGSQGFHHVRKGSF</sequence>
<dbReference type="InterPro" id="IPR005018">
    <property type="entry name" value="DOMON_domain"/>
</dbReference>
<evidence type="ECO:0000256" key="4">
    <source>
        <dbReference type="ARBA" id="ARBA00022729"/>
    </source>
</evidence>
<feature type="binding site" description="axial binding residue" evidence="9">
    <location>
        <position position="211"/>
    </location>
    <ligand>
        <name>heme b</name>
        <dbReference type="ChEBI" id="CHEBI:60344"/>
        <label>1</label>
    </ligand>
    <ligandPart>
        <name>Fe</name>
        <dbReference type="ChEBI" id="CHEBI:18248"/>
    </ligandPart>
</feature>
<comment type="subcellular location">
    <subcellularLocation>
        <location evidence="1">Membrane</location>
    </subcellularLocation>
</comment>
<evidence type="ECO:0000256" key="1">
    <source>
        <dbReference type="ARBA" id="ARBA00004370"/>
    </source>
</evidence>
<feature type="chain" id="PRO_5039479173" description="Cytochrome b561 and DOMON domain-containing protein" evidence="11">
    <location>
        <begin position="18"/>
        <end position="397"/>
    </location>
</feature>
<evidence type="ECO:0000256" key="5">
    <source>
        <dbReference type="ARBA" id="ARBA00022982"/>
    </source>
</evidence>
<evidence type="ECO:0000256" key="7">
    <source>
        <dbReference type="ARBA" id="ARBA00023136"/>
    </source>
</evidence>
<dbReference type="CDD" id="cd08760">
    <property type="entry name" value="Cyt_b561_FRRS1_like"/>
    <property type="match status" value="1"/>
</dbReference>
<evidence type="ECO:0000256" key="11">
    <source>
        <dbReference type="SAM" id="SignalP"/>
    </source>
</evidence>
<evidence type="ECO:0000256" key="8">
    <source>
        <dbReference type="PIRNR" id="PIRNR037471"/>
    </source>
</evidence>
<comment type="caution">
    <text evidence="14">The sequence shown here is derived from an EMBL/GenBank/DDBJ whole genome shotgun (WGS) entry which is preliminary data.</text>
</comment>